<evidence type="ECO:0000313" key="6">
    <source>
        <dbReference type="EMBL" id="KAH0466616.1"/>
    </source>
</evidence>
<sequence length="324" mass="35779">MKYGELNHFSHPHKLYFVSSKFPFTCDGCHQIGIGSRYNCSLCDFDLHTHCAAPNPTAPALHHPFYPKCCFEFLPSAPDDSTRYCNACGQVVNGYFYHCRKCGFVDLHPCCAALPLVLDADDGLRLHLHHKASNPCHKCGLKEKSWCYRSNCKKYNLHVACATKMWLENWHRNNYGEGSSSSGTTMTFGKAMPIIKAEGNSLHRSWLGNVKKCCKLAALAVQFIIAAVLGDPTTLIAACATKMWLENWHKIYYGEGSSSSGTMMAFGKGIPIIKSAGNSLRRSWMGNVKKCWKLAALAVEFIIATVLGDPTTLIAAVISSLLSK</sequence>
<evidence type="ECO:0000313" key="7">
    <source>
        <dbReference type="Proteomes" id="UP000775213"/>
    </source>
</evidence>
<dbReference type="PANTHER" id="PTHR46477:SF3">
    <property type="entry name" value="CYSTEINE_HISTIDINE-RICH C1 DOMAIN FAMILY PROTEIN"/>
    <property type="match status" value="1"/>
</dbReference>
<keyword evidence="4" id="KW-0862">Zinc</keyword>
<dbReference type="InterPro" id="IPR004146">
    <property type="entry name" value="DC1"/>
</dbReference>
<dbReference type="PANTHER" id="PTHR46477">
    <property type="entry name" value="CYSTEINE/HISTIDINE-RICH C1 DOMAIN FAMILY PROTEIN"/>
    <property type="match status" value="1"/>
</dbReference>
<evidence type="ECO:0000259" key="5">
    <source>
        <dbReference type="PROSITE" id="PS50081"/>
    </source>
</evidence>
<comment type="caution">
    <text evidence="6">The sequence shown here is derived from an EMBL/GenBank/DDBJ whole genome shotgun (WGS) entry which is preliminary data.</text>
</comment>
<keyword evidence="7" id="KW-1185">Reference proteome</keyword>
<evidence type="ECO:0000256" key="4">
    <source>
        <dbReference type="ARBA" id="ARBA00022833"/>
    </source>
</evidence>
<proteinExistence type="predicted"/>
<keyword evidence="2" id="KW-0677">Repeat</keyword>
<accession>A0AAV7HCI7</accession>
<dbReference type="InterPro" id="IPR046349">
    <property type="entry name" value="C1-like_sf"/>
</dbReference>
<dbReference type="SUPFAM" id="SSF57889">
    <property type="entry name" value="Cysteine-rich domain"/>
    <property type="match status" value="2"/>
</dbReference>
<dbReference type="Proteomes" id="UP000775213">
    <property type="component" value="Unassembled WGS sequence"/>
</dbReference>
<protein>
    <recommendedName>
        <fullName evidence="5">Phorbol-ester/DAG-type domain-containing protein</fullName>
    </recommendedName>
</protein>
<gene>
    <name evidence="6" type="ORF">IEQ34_003854</name>
</gene>
<keyword evidence="1" id="KW-0479">Metal-binding</keyword>
<dbReference type="InterPro" id="IPR043145">
    <property type="entry name" value="Znf_ZZ_sf"/>
</dbReference>
<organism evidence="6 7">
    <name type="scientific">Dendrobium chrysotoxum</name>
    <name type="common">Orchid</name>
    <dbReference type="NCBI Taxonomy" id="161865"/>
    <lineage>
        <taxon>Eukaryota</taxon>
        <taxon>Viridiplantae</taxon>
        <taxon>Streptophyta</taxon>
        <taxon>Embryophyta</taxon>
        <taxon>Tracheophyta</taxon>
        <taxon>Spermatophyta</taxon>
        <taxon>Magnoliopsida</taxon>
        <taxon>Liliopsida</taxon>
        <taxon>Asparagales</taxon>
        <taxon>Orchidaceae</taxon>
        <taxon>Epidendroideae</taxon>
        <taxon>Malaxideae</taxon>
        <taxon>Dendrobiinae</taxon>
        <taxon>Dendrobium</taxon>
    </lineage>
</organism>
<evidence type="ECO:0000256" key="3">
    <source>
        <dbReference type="ARBA" id="ARBA00022771"/>
    </source>
</evidence>
<dbReference type="EMBL" id="JAGFBR010000005">
    <property type="protein sequence ID" value="KAH0466616.1"/>
    <property type="molecule type" value="Genomic_DNA"/>
</dbReference>
<dbReference type="Gene3D" id="3.30.60.90">
    <property type="match status" value="1"/>
</dbReference>
<dbReference type="InterPro" id="IPR002219">
    <property type="entry name" value="PKC_DAG/PE"/>
</dbReference>
<dbReference type="Pfam" id="PF03107">
    <property type="entry name" value="C1_2"/>
    <property type="match status" value="1"/>
</dbReference>
<dbReference type="GO" id="GO:0008270">
    <property type="term" value="F:zinc ion binding"/>
    <property type="evidence" value="ECO:0007669"/>
    <property type="project" value="UniProtKB-KW"/>
</dbReference>
<dbReference type="PROSITE" id="PS50081">
    <property type="entry name" value="ZF_DAG_PE_2"/>
    <property type="match status" value="1"/>
</dbReference>
<feature type="domain" description="Phorbol-ester/DAG-type" evidence="5">
    <location>
        <begin position="12"/>
        <end position="69"/>
    </location>
</feature>
<evidence type="ECO:0000256" key="1">
    <source>
        <dbReference type="ARBA" id="ARBA00022723"/>
    </source>
</evidence>
<name>A0AAV7HCI7_DENCH</name>
<dbReference type="AlphaFoldDB" id="A0AAV7HCI7"/>
<keyword evidence="3" id="KW-0863">Zinc-finger</keyword>
<reference evidence="6 7" key="1">
    <citation type="journal article" date="2021" name="Hortic Res">
        <title>Chromosome-scale assembly of the Dendrobium chrysotoxum genome enhances the understanding of orchid evolution.</title>
        <authorList>
            <person name="Zhang Y."/>
            <person name="Zhang G.Q."/>
            <person name="Zhang D."/>
            <person name="Liu X.D."/>
            <person name="Xu X.Y."/>
            <person name="Sun W.H."/>
            <person name="Yu X."/>
            <person name="Zhu X."/>
            <person name="Wang Z.W."/>
            <person name="Zhao X."/>
            <person name="Zhong W.Y."/>
            <person name="Chen H."/>
            <person name="Yin W.L."/>
            <person name="Huang T."/>
            <person name="Niu S.C."/>
            <person name="Liu Z.J."/>
        </authorList>
    </citation>
    <scope>NUCLEOTIDE SEQUENCE [LARGE SCALE GENOMIC DNA]</scope>
    <source>
        <strain evidence="6">Lindl</strain>
    </source>
</reference>
<evidence type="ECO:0000256" key="2">
    <source>
        <dbReference type="ARBA" id="ARBA00022737"/>
    </source>
</evidence>